<comment type="caution">
    <text evidence="4">The sequence shown here is derived from an EMBL/GenBank/DDBJ whole genome shotgun (WGS) entry which is preliminary data.</text>
</comment>
<evidence type="ECO:0000313" key="4">
    <source>
        <dbReference type="EMBL" id="GAA4251579.1"/>
    </source>
</evidence>
<evidence type="ECO:0000259" key="3">
    <source>
        <dbReference type="Pfam" id="PF01738"/>
    </source>
</evidence>
<dbReference type="Pfam" id="PF01738">
    <property type="entry name" value="DLH"/>
    <property type="match status" value="1"/>
</dbReference>
<dbReference type="InterPro" id="IPR029058">
    <property type="entry name" value="AB_hydrolase_fold"/>
</dbReference>
<evidence type="ECO:0000313" key="5">
    <source>
        <dbReference type="Proteomes" id="UP001500620"/>
    </source>
</evidence>
<dbReference type="Gene3D" id="3.40.50.1820">
    <property type="entry name" value="alpha/beta hydrolase"/>
    <property type="match status" value="1"/>
</dbReference>
<feature type="domain" description="Dienelactone hydrolase" evidence="3">
    <location>
        <begin position="61"/>
        <end position="226"/>
    </location>
</feature>
<gene>
    <name evidence="4" type="ORF">GCM10022255_044780</name>
</gene>
<dbReference type="PANTHER" id="PTHR22946">
    <property type="entry name" value="DIENELACTONE HYDROLASE DOMAIN-CONTAINING PROTEIN-RELATED"/>
    <property type="match status" value="1"/>
</dbReference>
<proteinExistence type="inferred from homology"/>
<keyword evidence="5" id="KW-1185">Reference proteome</keyword>
<dbReference type="Proteomes" id="UP001500620">
    <property type="component" value="Unassembled WGS sequence"/>
</dbReference>
<accession>A0ABP8DAX1</accession>
<name>A0ABP8DAX1_9ACTN</name>
<dbReference type="PANTHER" id="PTHR22946:SF9">
    <property type="entry name" value="POLYKETIDE TRANSFERASE AF380"/>
    <property type="match status" value="1"/>
</dbReference>
<organism evidence="4 5">
    <name type="scientific">Dactylosporangium darangshiense</name>
    <dbReference type="NCBI Taxonomy" id="579108"/>
    <lineage>
        <taxon>Bacteria</taxon>
        <taxon>Bacillati</taxon>
        <taxon>Actinomycetota</taxon>
        <taxon>Actinomycetes</taxon>
        <taxon>Micromonosporales</taxon>
        <taxon>Micromonosporaceae</taxon>
        <taxon>Dactylosporangium</taxon>
    </lineage>
</organism>
<keyword evidence="2" id="KW-0378">Hydrolase</keyword>
<reference evidence="5" key="1">
    <citation type="journal article" date="2019" name="Int. J. Syst. Evol. Microbiol.">
        <title>The Global Catalogue of Microorganisms (GCM) 10K type strain sequencing project: providing services to taxonomists for standard genome sequencing and annotation.</title>
        <authorList>
            <consortium name="The Broad Institute Genomics Platform"/>
            <consortium name="The Broad Institute Genome Sequencing Center for Infectious Disease"/>
            <person name="Wu L."/>
            <person name="Ma J."/>
        </authorList>
    </citation>
    <scope>NUCLEOTIDE SEQUENCE [LARGE SCALE GENOMIC DNA]</scope>
    <source>
        <strain evidence="5">JCM 17441</strain>
    </source>
</reference>
<evidence type="ECO:0000256" key="1">
    <source>
        <dbReference type="ARBA" id="ARBA00008645"/>
    </source>
</evidence>
<comment type="similarity">
    <text evidence="1">Belongs to the AB hydrolase superfamily.</text>
</comment>
<dbReference type="SUPFAM" id="SSF53474">
    <property type="entry name" value="alpha/beta-Hydrolases"/>
    <property type="match status" value="1"/>
</dbReference>
<protein>
    <recommendedName>
        <fullName evidence="3">Dienelactone hydrolase domain-containing protein</fullName>
    </recommendedName>
</protein>
<dbReference type="EMBL" id="BAABAT010000011">
    <property type="protein sequence ID" value="GAA4251579.1"/>
    <property type="molecule type" value="Genomic_DNA"/>
</dbReference>
<dbReference type="InterPro" id="IPR002925">
    <property type="entry name" value="Dienelactn_hydro"/>
</dbReference>
<sequence length="275" mass="30477">MRRRKVEPSTDWLDGVVHPDIEWLDDQVIDGVIERSFRITRPGRRVPGVLWLPPSGSAAVPLVLLGHGGSGHKRSVRVVEHARWFIKHAGFAAVAIDGPYHGERVPVPLQAEQYQARIAEVGIEVILDRMIEDWQAAIDAAVISGRVDSDRLAYLGMSMGARFGLALAAEMNDRFRCLVLGKFGLRQCSAMHPGMAVPERVARDAARITAPLLLHVQHDDQIFPRDGQLELFGLIGSQTKHLVTDAGPHTHTTPAAITRWRTFIAEHLTDDSREP</sequence>
<evidence type="ECO:0000256" key="2">
    <source>
        <dbReference type="ARBA" id="ARBA00022801"/>
    </source>
</evidence>
<dbReference type="InterPro" id="IPR050261">
    <property type="entry name" value="FrsA_esterase"/>
</dbReference>